<evidence type="ECO:0000313" key="1">
    <source>
        <dbReference type="EMBL" id="KAJ8676814.1"/>
    </source>
</evidence>
<protein>
    <submittedName>
        <fullName evidence="1">Uncharacterized protein</fullName>
    </submittedName>
</protein>
<reference evidence="1" key="1">
    <citation type="submission" date="2023-04" db="EMBL/GenBank/DDBJ databases">
        <title>A chromosome-level genome assembly of the parasitoid wasp Eretmocerus hayati.</title>
        <authorList>
            <person name="Zhong Y."/>
            <person name="Liu S."/>
            <person name="Liu Y."/>
        </authorList>
    </citation>
    <scope>NUCLEOTIDE SEQUENCE</scope>
    <source>
        <strain evidence="1">ZJU_SS_LIU_2023</strain>
    </source>
</reference>
<organism evidence="1 2">
    <name type="scientific">Eretmocerus hayati</name>
    <dbReference type="NCBI Taxonomy" id="131215"/>
    <lineage>
        <taxon>Eukaryota</taxon>
        <taxon>Metazoa</taxon>
        <taxon>Ecdysozoa</taxon>
        <taxon>Arthropoda</taxon>
        <taxon>Hexapoda</taxon>
        <taxon>Insecta</taxon>
        <taxon>Pterygota</taxon>
        <taxon>Neoptera</taxon>
        <taxon>Endopterygota</taxon>
        <taxon>Hymenoptera</taxon>
        <taxon>Apocrita</taxon>
        <taxon>Proctotrupomorpha</taxon>
        <taxon>Chalcidoidea</taxon>
        <taxon>Aphelinidae</taxon>
        <taxon>Aphelininae</taxon>
        <taxon>Eretmocerus</taxon>
    </lineage>
</organism>
<name>A0ACC2P0F5_9HYME</name>
<comment type="caution">
    <text evidence="1">The sequence shown here is derived from an EMBL/GenBank/DDBJ whole genome shotgun (WGS) entry which is preliminary data.</text>
</comment>
<sequence length="189" mass="20870">MHEQSPRTNSSAITLQTGVKRPLSTCSASTVSNNDLSPNEETPFTEVKSKPIKKSKNETADSPVDLDVQLRPAKEYIDSNEKTLPMSYEKLMEFLESTKKKSTNEIAVLAKHYCNDFEALSAMLTNTYKHVSGRTIRSRLTRDKNSLSPPDGKTQDGGTDTESTTGDLTLVELADHNQFSLINNDGANE</sequence>
<gene>
    <name evidence="1" type="ORF">QAD02_012601</name>
</gene>
<accession>A0ACC2P0F5</accession>
<keyword evidence="2" id="KW-1185">Reference proteome</keyword>
<dbReference type="Proteomes" id="UP001239111">
    <property type="component" value="Chromosome 2"/>
</dbReference>
<dbReference type="EMBL" id="CM056742">
    <property type="protein sequence ID" value="KAJ8676814.1"/>
    <property type="molecule type" value="Genomic_DNA"/>
</dbReference>
<proteinExistence type="predicted"/>
<evidence type="ECO:0000313" key="2">
    <source>
        <dbReference type="Proteomes" id="UP001239111"/>
    </source>
</evidence>